<comment type="subunit">
    <text evidence="5">Monomer. Forms a heterodimer with free alpha-hemoglobin. Does not bind beta-hemoglobin nor alpha(2)beta(2) hemoglobin A.</text>
</comment>
<dbReference type="PANTHER" id="PTHR15914">
    <property type="entry name" value="ALPHA-HEMOGLOBIN-STABILIZING PROTEIN"/>
    <property type="match status" value="1"/>
</dbReference>
<evidence type="ECO:0000313" key="8">
    <source>
        <dbReference type="Ensembl" id="ENSOANP00000026151.2"/>
    </source>
</evidence>
<proteinExistence type="inferred from homology"/>
<dbReference type="AlphaFoldDB" id="F7EDV6"/>
<dbReference type="STRING" id="9258.ENSOANP00000026151"/>
<keyword evidence="3" id="KW-0143">Chaperone</keyword>
<sequence>MTPLHSNQDVINSAMAAFQALLNQQVFSPQIPIPMEAMKIIVRDWIEFYISYFAPKLRGDRQERERAQEDLWETLQAIARPFLDKYRDFLNAQ</sequence>
<reference evidence="8" key="2">
    <citation type="submission" date="2025-08" db="UniProtKB">
        <authorList>
            <consortium name="Ensembl"/>
        </authorList>
    </citation>
    <scope>IDENTIFICATION</scope>
    <source>
        <strain evidence="8">Glennie</strain>
    </source>
</reference>
<dbReference type="InterPro" id="IPR036468">
    <property type="entry name" value="AHSP_sf"/>
</dbReference>
<keyword evidence="9" id="KW-1185">Reference proteome</keyword>
<comment type="subcellular location">
    <subcellularLocation>
        <location evidence="1">Cytoplasm</location>
    </subcellularLocation>
</comment>
<protein>
    <recommendedName>
        <fullName evidence="6">Alpha-hemoglobin-stabilizing protein</fullName>
    </recommendedName>
    <alternativeName>
        <fullName evidence="7">Erythroid-associated factor</fullName>
    </alternativeName>
</protein>
<dbReference type="HOGENOM" id="CLU_188032_0_0_1"/>
<evidence type="ECO:0000256" key="5">
    <source>
        <dbReference type="ARBA" id="ARBA00066302"/>
    </source>
</evidence>
<dbReference type="FunCoup" id="F7EDV6">
    <property type="interactions" value="7"/>
</dbReference>
<dbReference type="KEGG" id="oaa:100085178"/>
<dbReference type="OrthoDB" id="9827643at2759"/>
<keyword evidence="2" id="KW-0963">Cytoplasm</keyword>
<dbReference type="RefSeq" id="XP_001515563.2">
    <property type="nucleotide sequence ID" value="XM_001515513.4"/>
</dbReference>
<dbReference type="Ensembl" id="ENSOANT00000029954.2">
    <property type="protein sequence ID" value="ENSOANP00000026151.2"/>
    <property type="gene ID" value="ENSOANG00000020561.2"/>
</dbReference>
<dbReference type="GO" id="GO:0030492">
    <property type="term" value="F:hemoglobin binding"/>
    <property type="evidence" value="ECO:0007669"/>
    <property type="project" value="InterPro"/>
</dbReference>
<evidence type="ECO:0000256" key="1">
    <source>
        <dbReference type="ARBA" id="ARBA00004496"/>
    </source>
</evidence>
<dbReference type="GO" id="GO:0030218">
    <property type="term" value="P:erythrocyte differentiation"/>
    <property type="evidence" value="ECO:0000318"/>
    <property type="project" value="GO_Central"/>
</dbReference>
<dbReference type="InParanoid" id="F7EDV6"/>
<dbReference type="FunFam" id="1.20.58.420:FF:000002">
    <property type="entry name" value="Alpha-hemoglobin-stabilizing protein"/>
    <property type="match status" value="1"/>
</dbReference>
<evidence type="ECO:0000256" key="3">
    <source>
        <dbReference type="ARBA" id="ARBA00023186"/>
    </source>
</evidence>
<dbReference type="GO" id="GO:0050821">
    <property type="term" value="P:protein stabilization"/>
    <property type="evidence" value="ECO:0000318"/>
    <property type="project" value="GO_Central"/>
</dbReference>
<dbReference type="SUPFAM" id="SSF109751">
    <property type="entry name" value="Alpha-hemoglobin stabilizing protein AHSP"/>
    <property type="match status" value="1"/>
</dbReference>
<dbReference type="GO" id="GO:0006457">
    <property type="term" value="P:protein folding"/>
    <property type="evidence" value="ECO:0000318"/>
    <property type="project" value="GO_Central"/>
</dbReference>
<dbReference type="InterPro" id="IPR015317">
    <property type="entry name" value="A_Hb_stabilising_prot"/>
</dbReference>
<dbReference type="eggNOG" id="ENOG502SXDF">
    <property type="taxonomic scope" value="Eukaryota"/>
</dbReference>
<comment type="similarity">
    <text evidence="4">Belongs to the AHSP family.</text>
</comment>
<reference evidence="8 9" key="1">
    <citation type="journal article" date="2008" name="Nature">
        <title>Genome analysis of the platypus reveals unique signatures of evolution.</title>
        <authorList>
            <person name="Warren W.C."/>
            <person name="Hillier L.W."/>
            <person name="Marshall Graves J.A."/>
            <person name="Birney E."/>
            <person name="Ponting C.P."/>
            <person name="Grutzner F."/>
            <person name="Belov K."/>
            <person name="Miller W."/>
            <person name="Clarke L."/>
            <person name="Chinwalla A.T."/>
            <person name="Yang S.P."/>
            <person name="Heger A."/>
            <person name="Locke D.P."/>
            <person name="Miethke P."/>
            <person name="Waters P.D."/>
            <person name="Veyrunes F."/>
            <person name="Fulton L."/>
            <person name="Fulton B."/>
            <person name="Graves T."/>
            <person name="Wallis J."/>
            <person name="Puente X.S."/>
            <person name="Lopez-Otin C."/>
            <person name="Ordonez G.R."/>
            <person name="Eichler E.E."/>
            <person name="Chen L."/>
            <person name="Cheng Z."/>
            <person name="Deakin J.E."/>
            <person name="Alsop A."/>
            <person name="Thompson K."/>
            <person name="Kirby P."/>
            <person name="Papenfuss A.T."/>
            <person name="Wakefield M.J."/>
            <person name="Olender T."/>
            <person name="Lancet D."/>
            <person name="Huttley G.A."/>
            <person name="Smit A.F."/>
            <person name="Pask A."/>
            <person name="Temple-Smith P."/>
            <person name="Batzer M.A."/>
            <person name="Walker J.A."/>
            <person name="Konkel M.K."/>
            <person name="Harris R.S."/>
            <person name="Whittington C.M."/>
            <person name="Wong E.S."/>
            <person name="Gemmell N.J."/>
            <person name="Buschiazzo E."/>
            <person name="Vargas Jentzsch I.M."/>
            <person name="Merkel A."/>
            <person name="Schmitz J."/>
            <person name="Zemann A."/>
            <person name="Churakov G."/>
            <person name="Kriegs J.O."/>
            <person name="Brosius J."/>
            <person name="Murchison E.P."/>
            <person name="Sachidanandam R."/>
            <person name="Smith C."/>
            <person name="Hannon G.J."/>
            <person name="Tsend-Ayush E."/>
            <person name="McMillan D."/>
            <person name="Attenborough R."/>
            <person name="Rens W."/>
            <person name="Ferguson-Smith M."/>
            <person name="Lefevre C.M."/>
            <person name="Sharp J.A."/>
            <person name="Nicholas K.R."/>
            <person name="Ray D.A."/>
            <person name="Kube M."/>
            <person name="Reinhardt R."/>
            <person name="Pringle T.H."/>
            <person name="Taylor J."/>
            <person name="Jones R.C."/>
            <person name="Nixon B."/>
            <person name="Dacheux J.L."/>
            <person name="Niwa H."/>
            <person name="Sekita Y."/>
            <person name="Huang X."/>
            <person name="Stark A."/>
            <person name="Kheradpour P."/>
            <person name="Kellis M."/>
            <person name="Flicek P."/>
            <person name="Chen Y."/>
            <person name="Webber C."/>
            <person name="Hardison R."/>
            <person name="Nelson J."/>
            <person name="Hallsworth-Pepin K."/>
            <person name="Delehaunty K."/>
            <person name="Markovic C."/>
            <person name="Minx P."/>
            <person name="Feng Y."/>
            <person name="Kremitzki C."/>
            <person name="Mitreva M."/>
            <person name="Glasscock J."/>
            <person name="Wylie T."/>
            <person name="Wohldmann P."/>
            <person name="Thiru P."/>
            <person name="Nhan M.N."/>
            <person name="Pohl C.S."/>
            <person name="Smith S.M."/>
            <person name="Hou S."/>
            <person name="Nefedov M."/>
            <person name="de Jong P.J."/>
            <person name="Renfree M.B."/>
            <person name="Mardis E.R."/>
            <person name="Wilson R.K."/>
        </authorList>
    </citation>
    <scope>NUCLEOTIDE SEQUENCE [LARGE SCALE GENOMIC DNA]</scope>
    <source>
        <strain evidence="8 9">Glennie</strain>
    </source>
</reference>
<dbReference type="Gene3D" id="1.20.58.420">
    <property type="entry name" value="AHSP"/>
    <property type="match status" value="1"/>
</dbReference>
<dbReference type="PANTHER" id="PTHR15914:SF0">
    <property type="entry name" value="ALPHA-HEMOGLOBIN-STABILIZING PROTEIN"/>
    <property type="match status" value="1"/>
</dbReference>
<dbReference type="GO" id="GO:0005737">
    <property type="term" value="C:cytoplasm"/>
    <property type="evidence" value="ECO:0000318"/>
    <property type="project" value="GO_Central"/>
</dbReference>
<evidence type="ECO:0000256" key="4">
    <source>
        <dbReference type="ARBA" id="ARBA00061424"/>
    </source>
</evidence>
<evidence type="ECO:0000256" key="7">
    <source>
        <dbReference type="ARBA" id="ARBA00079289"/>
    </source>
</evidence>
<dbReference type="Proteomes" id="UP000002279">
    <property type="component" value="Chromosome 2"/>
</dbReference>
<evidence type="ECO:0000256" key="6">
    <source>
        <dbReference type="ARBA" id="ARBA00072174"/>
    </source>
</evidence>
<name>F7EDV6_ORNAN</name>
<reference evidence="8" key="3">
    <citation type="submission" date="2025-09" db="UniProtKB">
        <authorList>
            <consortium name="Ensembl"/>
        </authorList>
    </citation>
    <scope>IDENTIFICATION</scope>
    <source>
        <strain evidence="8">Glennie</strain>
    </source>
</reference>
<dbReference type="GeneTree" id="ENSGT00390000003648"/>
<accession>F7EDV6</accession>
<organism evidence="8 9">
    <name type="scientific">Ornithorhynchus anatinus</name>
    <name type="common">Duckbill platypus</name>
    <dbReference type="NCBI Taxonomy" id="9258"/>
    <lineage>
        <taxon>Eukaryota</taxon>
        <taxon>Metazoa</taxon>
        <taxon>Chordata</taxon>
        <taxon>Craniata</taxon>
        <taxon>Vertebrata</taxon>
        <taxon>Euteleostomi</taxon>
        <taxon>Mammalia</taxon>
        <taxon>Monotremata</taxon>
        <taxon>Ornithorhynchidae</taxon>
        <taxon>Ornithorhynchus</taxon>
    </lineage>
</organism>
<dbReference type="GeneID" id="100085178"/>
<evidence type="ECO:0000313" key="9">
    <source>
        <dbReference type="Proteomes" id="UP000002279"/>
    </source>
</evidence>
<evidence type="ECO:0000256" key="2">
    <source>
        <dbReference type="ARBA" id="ARBA00022490"/>
    </source>
</evidence>
<gene>
    <name evidence="8" type="primary">LOC100085178</name>
</gene>
<dbReference type="Bgee" id="ENSOANG00000020561">
    <property type="expression patterns" value="Expressed in endometrium and 5 other cell types or tissues"/>
</dbReference>
<dbReference type="OMA" id="PMEAMKI"/>
<dbReference type="Pfam" id="PF09236">
    <property type="entry name" value="AHSP"/>
    <property type="match status" value="1"/>
</dbReference>